<sequence length="1413" mass="160246">MKMEKLEESCQRWDRLLKEITSDPPCKFDLVQLWTLSCEQNKLEELPAADVEDGEEFTKAKAVQTNLLRAIGSCKAVEELLIRDASYGRYGAGFNVLTPIEWELFFSKLQANPNLRSVVIEGSESFYKIVIPHFTAYIAGSTTLENLRIGELLRQVNVIPKSRICRLDEETVQALSDALIKSKSLEFLQIGSLEVASIHILLKALTGSPRNQSIKVLEIDEFVGWLGYALPNLLVSENCTLKEIVLNVLTCSELDVEQCSAIGCSLLQTTSLERFTLVTDLRSEVDLVPTYNVQNAMDVMDELVKASRGSSILKFDLCILRDYMDVHLTSWLVKALNRYSNLDRLQLTTSRVAGFEMHELFPIFEAMKSNFFLQCLSIKSISAEGGWKHLTECLQLNTNLKRLSFEDCSILDDESFKSLMELLQVNIYLEDIDFGSSYSRSDGRAALVKEALRRNKAYRFNIQTLSNAGLAFNGPKSGRLFLCGSPHGGKTRLRMTMMKTRSKKSWLRKVVSGTKKTKGVEVEMLRDDEDMQVSIWDLAGQWIFRALQDLIFPRASQTCLFVFVFSPLDDNQDKMKPDLGQALRSELTSWLRFVASNSQITGHCVPHVLVVMTHKDKMDNQESGWAKFIVNDLQEKFKGVLDLHGGEELYYVDAHATKEVQPLTEHILRLFEESLQRRTSMVPWVCSQLVSKLAKRPVEIVNCPVWGIDTLYSFFSQEIRILQAGSFDLRVKSERTVLEAVALYMHDVGSIVIIPNSDMVVVDVNWLTHKFLGRLICQGHNFHVKDGSAHLSPDGFVAQFELQEILLKLWTKHRRQGITFDIRVLEDLLIKLDLCYLVTSKKGETRFFIPSLFGKGESKQLVGATSQHSLEWTAPQSPAADWGHFGFRLQCHDKERTLLTSAVFPRFQIHLRNRMISIGLEMIQEQFDCAHDYIKIHVNGCFIIVERGGVSGDHVDILVRFSKVKQRERAAAMSFVRDNLLEEFRAYCASPKGCPGVALSMAIIRPECVKKLTPHLHRTSNQVVLVEELKREFAESVERNLQHAELDGKQWGHDNFLLDYQHTWPRVPQASLLPHSEPAIELLERRELEEVVKAVRKRRETSLQELRQVVETLDANLGDTKSSEKTVVAPANSDEGSLEISLNERDAELVNLIMFQLDKQHGVDDGLSSLEDQVQGIRKDLARILSIQREMRCNLMQIMSKVDRMICYTDALKKAKMPRRPFLTLEDMGIRKRLGMAVQFGTPVRLHLLCESQAGPHIIEKQPGWGVCVTKENKEWLRLISVNSLRIAWYLMKSGVQLIHTGQQQVKEPELSELGIGSKGALTVTDVTLDSLKARDSMPLVPGDEMTSEAWTFLKNCLAAKFDYANDFKLHLVKYRAPTGSINDSHAWLCANCLSRGQRNGILSKVGQDQLAN</sequence>
<reference evidence="4" key="3">
    <citation type="journal article" date="2020" name="Curr. Biol.">
        <title>Chromatin organization in early land plants reveals an ancestral association between H3K27me3, transposons, and constitutive heterochromatin.</title>
        <authorList>
            <person name="Montgomery S.A."/>
            <person name="Tanizawa Y."/>
            <person name="Galik B."/>
            <person name="Wang N."/>
            <person name="Ito T."/>
            <person name="Mochizuki T."/>
            <person name="Akimcheva S."/>
            <person name="Bowman J.L."/>
            <person name="Cognat V."/>
            <person name="Marechal-Drouard L."/>
            <person name="Ekker H."/>
            <person name="Hong S.F."/>
            <person name="Kohchi T."/>
            <person name="Lin S.S."/>
            <person name="Liu L.D."/>
            <person name="Nakamura Y."/>
            <person name="Valeeva L.R."/>
            <person name="Shakirov E.V."/>
            <person name="Shippen D.E."/>
            <person name="Wei W.L."/>
            <person name="Yagura M."/>
            <person name="Yamaoka S."/>
            <person name="Yamato K.T."/>
            <person name="Liu C."/>
            <person name="Berger F."/>
        </authorList>
    </citation>
    <scope>NUCLEOTIDE SEQUENCE [LARGE SCALE GENOMIC DNA]</scope>
    <source>
        <strain evidence="4">Tak-1</strain>
    </source>
</reference>
<dbReference type="Proteomes" id="UP001162541">
    <property type="component" value="Chromosome 5"/>
</dbReference>
<evidence type="ECO:0000313" key="2">
    <source>
        <dbReference type="EMBL" id="OAE34030.1"/>
    </source>
</evidence>
<evidence type="ECO:0000313" key="3">
    <source>
        <dbReference type="Proteomes" id="UP000077202"/>
    </source>
</evidence>
<proteinExistence type="predicted"/>
<organism evidence="2 3">
    <name type="scientific">Marchantia polymorpha subsp. ruderalis</name>
    <dbReference type="NCBI Taxonomy" id="1480154"/>
    <lineage>
        <taxon>Eukaryota</taxon>
        <taxon>Viridiplantae</taxon>
        <taxon>Streptophyta</taxon>
        <taxon>Embryophyta</taxon>
        <taxon>Marchantiophyta</taxon>
        <taxon>Marchantiopsida</taxon>
        <taxon>Marchantiidae</taxon>
        <taxon>Marchantiales</taxon>
        <taxon>Marchantiaceae</taxon>
        <taxon>Marchantia</taxon>
    </lineage>
</organism>
<dbReference type="EMBL" id="AP019870">
    <property type="protein sequence ID" value="BBN12094.1"/>
    <property type="molecule type" value="Genomic_DNA"/>
</dbReference>
<keyword evidence="3" id="KW-1185">Reference proteome</keyword>
<dbReference type="PANTHER" id="PTHR47679">
    <property type="entry name" value="PROTEIN TORNADO 1"/>
    <property type="match status" value="1"/>
</dbReference>
<protein>
    <recommendedName>
        <fullName evidence="5">C-terminal of Roc (COR) domain-containing protein</fullName>
    </recommendedName>
</protein>
<name>A0A176WLJ2_MARPO</name>
<dbReference type="SUPFAM" id="SSF52047">
    <property type="entry name" value="RNI-like"/>
    <property type="match status" value="1"/>
</dbReference>
<evidence type="ECO:0000313" key="1">
    <source>
        <dbReference type="EMBL" id="BBN12094.1"/>
    </source>
</evidence>
<dbReference type="Pfam" id="PF08477">
    <property type="entry name" value="Roc"/>
    <property type="match status" value="1"/>
</dbReference>
<dbReference type="Proteomes" id="UP000077202">
    <property type="component" value="Unassembled WGS sequence"/>
</dbReference>
<reference evidence="2 3" key="1">
    <citation type="submission" date="2016-03" db="EMBL/GenBank/DDBJ databases">
        <title>Mechanisms controlling the formation of the plant cell surface in tip-growing cells are functionally conserved among land plants.</title>
        <authorList>
            <person name="Honkanen S."/>
            <person name="Jones V.A."/>
            <person name="Morieri G."/>
            <person name="Champion C."/>
            <person name="Hetherington A.J."/>
            <person name="Kelly S."/>
            <person name="Saint-Marcoux D."/>
            <person name="Proust H."/>
            <person name="Prescott H."/>
            <person name="Dolan L."/>
        </authorList>
    </citation>
    <scope>NUCLEOTIDE SEQUENCE [LARGE SCALE GENOMIC DNA]</scope>
    <source>
        <strain evidence="3">cv. Tak-1 and cv. Tak-2</strain>
        <tissue evidence="2">Whole gametophyte</tissue>
    </source>
</reference>
<dbReference type="InterPro" id="IPR032675">
    <property type="entry name" value="LRR_dom_sf"/>
</dbReference>
<evidence type="ECO:0000313" key="4">
    <source>
        <dbReference type="Proteomes" id="UP001162541"/>
    </source>
</evidence>
<dbReference type="EMBL" id="LVLJ01000462">
    <property type="protein sequence ID" value="OAE34030.1"/>
    <property type="molecule type" value="Genomic_DNA"/>
</dbReference>
<dbReference type="PANTHER" id="PTHR47679:SF1">
    <property type="entry name" value="PROTEIN TORNADO 1"/>
    <property type="match status" value="1"/>
</dbReference>
<dbReference type="Gene3D" id="3.80.10.10">
    <property type="entry name" value="Ribonuclease Inhibitor"/>
    <property type="match status" value="2"/>
</dbReference>
<dbReference type="SUPFAM" id="SSF52540">
    <property type="entry name" value="P-loop containing nucleoside triphosphate hydrolases"/>
    <property type="match status" value="1"/>
</dbReference>
<dbReference type="Gene3D" id="3.40.50.300">
    <property type="entry name" value="P-loop containing nucleotide triphosphate hydrolases"/>
    <property type="match status" value="1"/>
</dbReference>
<evidence type="ECO:0008006" key="5">
    <source>
        <dbReference type="Google" id="ProtNLM"/>
    </source>
</evidence>
<accession>A0A176WLJ2</accession>
<dbReference type="InterPro" id="IPR027417">
    <property type="entry name" value="P-loop_NTPase"/>
</dbReference>
<reference evidence="1" key="2">
    <citation type="journal article" date="2019" name="Curr. Biol.">
        <title>Chromatin organization in early land plants reveals an ancestral association between H3K27me3, transposons, and constitutive heterochromatin.</title>
        <authorList>
            <person name="Montgomery S.A."/>
            <person name="Tanizawa Y."/>
            <person name="Galik B."/>
            <person name="Wang N."/>
            <person name="Ito T."/>
            <person name="Mochizuki T."/>
            <person name="Akimcheva S."/>
            <person name="Bowman J."/>
            <person name="Cognat V."/>
            <person name="Drouard L."/>
            <person name="Ekker H."/>
            <person name="Houng S."/>
            <person name="Kohchi T."/>
            <person name="Lin S."/>
            <person name="Liu L.D."/>
            <person name="Nakamura Y."/>
            <person name="Valeeva L.R."/>
            <person name="Shakirov E.V."/>
            <person name="Shippen D.E."/>
            <person name="Wei W."/>
            <person name="Yagura M."/>
            <person name="Yamaoka S."/>
            <person name="Yamato K.T."/>
            <person name="Liu C."/>
            <person name="Berger F."/>
        </authorList>
    </citation>
    <scope>NUCLEOTIDE SEQUENCE [LARGE SCALE GENOMIC DNA]</scope>
    <source>
        <strain evidence="1">Tak-1</strain>
    </source>
</reference>
<gene>
    <name evidence="2" type="ORF">AXG93_4142s1150</name>
    <name evidence="1" type="ORF">Mp_5g17320</name>
</gene>